<reference evidence="5" key="1">
    <citation type="submission" date="2021-05" db="EMBL/GenBank/DDBJ databases">
        <authorList>
            <person name="Pietrasiak N."/>
            <person name="Ward R."/>
            <person name="Stajich J.E."/>
            <person name="Kurbessoian T."/>
        </authorList>
    </citation>
    <scope>NUCLEOTIDE SEQUENCE</scope>
    <source>
        <strain evidence="5">CPER-KK1</strain>
    </source>
</reference>
<evidence type="ECO:0000313" key="5">
    <source>
        <dbReference type="EMBL" id="MBW4546388.1"/>
    </source>
</evidence>
<reference evidence="5" key="2">
    <citation type="journal article" date="2022" name="Microbiol. Resour. Announc.">
        <title>Metagenome Sequencing to Explore Phylogenomics of Terrestrial Cyanobacteria.</title>
        <authorList>
            <person name="Ward R.D."/>
            <person name="Stajich J.E."/>
            <person name="Johansen J.R."/>
            <person name="Huntemann M."/>
            <person name="Clum A."/>
            <person name="Foster B."/>
            <person name="Foster B."/>
            <person name="Roux S."/>
            <person name="Palaniappan K."/>
            <person name="Varghese N."/>
            <person name="Mukherjee S."/>
            <person name="Reddy T.B.K."/>
            <person name="Daum C."/>
            <person name="Copeland A."/>
            <person name="Chen I.A."/>
            <person name="Ivanova N.N."/>
            <person name="Kyrpides N.C."/>
            <person name="Shapiro N."/>
            <person name="Eloe-Fadrosh E.A."/>
            <person name="Pietrasiak N."/>
        </authorList>
    </citation>
    <scope>NUCLEOTIDE SEQUENCE</scope>
    <source>
        <strain evidence="5">CPER-KK1</strain>
    </source>
</reference>
<comment type="similarity">
    <text evidence="1">Belongs to the 'phage' integrase family.</text>
</comment>
<dbReference type="SUPFAM" id="SSF56349">
    <property type="entry name" value="DNA breaking-rejoining enzymes"/>
    <property type="match status" value="1"/>
</dbReference>
<evidence type="ECO:0000256" key="1">
    <source>
        <dbReference type="ARBA" id="ARBA00008857"/>
    </source>
</evidence>
<keyword evidence="3" id="KW-0233">DNA recombination</keyword>
<comment type="caution">
    <text evidence="5">The sequence shown here is derived from an EMBL/GenBank/DDBJ whole genome shotgun (WGS) entry which is preliminary data.</text>
</comment>
<dbReference type="CDD" id="cd00397">
    <property type="entry name" value="DNA_BRE_C"/>
    <property type="match status" value="1"/>
</dbReference>
<dbReference type="GO" id="GO:0006310">
    <property type="term" value="P:DNA recombination"/>
    <property type="evidence" value="ECO:0007669"/>
    <property type="project" value="UniProtKB-KW"/>
</dbReference>
<feature type="domain" description="Tyr recombinase" evidence="4">
    <location>
        <begin position="129"/>
        <end position="314"/>
    </location>
</feature>
<evidence type="ECO:0000256" key="2">
    <source>
        <dbReference type="ARBA" id="ARBA00023125"/>
    </source>
</evidence>
<dbReference type="Pfam" id="PF00589">
    <property type="entry name" value="Phage_integrase"/>
    <property type="match status" value="1"/>
</dbReference>
<dbReference type="Proteomes" id="UP000753908">
    <property type="component" value="Unassembled WGS sequence"/>
</dbReference>
<name>A0A951UAE5_9CYAN</name>
<dbReference type="InterPro" id="IPR013762">
    <property type="entry name" value="Integrase-like_cat_sf"/>
</dbReference>
<evidence type="ECO:0000313" key="6">
    <source>
        <dbReference type="Proteomes" id="UP000753908"/>
    </source>
</evidence>
<dbReference type="EMBL" id="JAHHIF010000024">
    <property type="protein sequence ID" value="MBW4546388.1"/>
    <property type="molecule type" value="Genomic_DNA"/>
</dbReference>
<dbReference type="Gene3D" id="1.10.443.10">
    <property type="entry name" value="Intergrase catalytic core"/>
    <property type="match status" value="1"/>
</dbReference>
<evidence type="ECO:0000259" key="4">
    <source>
        <dbReference type="PROSITE" id="PS51898"/>
    </source>
</evidence>
<dbReference type="PANTHER" id="PTHR30349">
    <property type="entry name" value="PHAGE INTEGRASE-RELATED"/>
    <property type="match status" value="1"/>
</dbReference>
<dbReference type="InterPro" id="IPR002104">
    <property type="entry name" value="Integrase_catalytic"/>
</dbReference>
<dbReference type="AlphaFoldDB" id="A0A951UAE5"/>
<proteinExistence type="inferred from homology"/>
<dbReference type="GO" id="GO:0003677">
    <property type="term" value="F:DNA binding"/>
    <property type="evidence" value="ECO:0007669"/>
    <property type="project" value="UniProtKB-KW"/>
</dbReference>
<dbReference type="InterPro" id="IPR050090">
    <property type="entry name" value="Tyrosine_recombinase_XerCD"/>
</dbReference>
<protein>
    <submittedName>
        <fullName evidence="5">Site-specific integrase</fullName>
    </submittedName>
</protein>
<organism evidence="5 6">
    <name type="scientific">Symplocastrum torsivum CPER-KK1</name>
    <dbReference type="NCBI Taxonomy" id="450513"/>
    <lineage>
        <taxon>Bacteria</taxon>
        <taxon>Bacillati</taxon>
        <taxon>Cyanobacteriota</taxon>
        <taxon>Cyanophyceae</taxon>
        <taxon>Oscillatoriophycideae</taxon>
        <taxon>Oscillatoriales</taxon>
        <taxon>Microcoleaceae</taxon>
        <taxon>Symplocastrum</taxon>
    </lineage>
</organism>
<evidence type="ECO:0000256" key="3">
    <source>
        <dbReference type="ARBA" id="ARBA00023172"/>
    </source>
</evidence>
<dbReference type="PROSITE" id="PS51898">
    <property type="entry name" value="TYR_RECOMBINASE"/>
    <property type="match status" value="1"/>
</dbReference>
<dbReference type="PANTHER" id="PTHR30349:SF41">
    <property type="entry name" value="INTEGRASE_RECOMBINASE PROTEIN MJ0367-RELATED"/>
    <property type="match status" value="1"/>
</dbReference>
<gene>
    <name evidence="5" type="ORF">KME25_18365</name>
</gene>
<dbReference type="GO" id="GO:0015074">
    <property type="term" value="P:DNA integration"/>
    <property type="evidence" value="ECO:0007669"/>
    <property type="project" value="InterPro"/>
</dbReference>
<sequence length="324" mass="35980">MRDPPSVEAPHHLFLTELVPLTLHPAAVYLSGLSEGSRPTMRHALDAIAYLLTDGECDAMNLDWAALRYQHTAAVRAALMQRLAPATCEKMLCALRRVLKEARKLKLIEAEDYEAAIDLPRIDTPPRKLRGRALKGDEIAALMEACQKEGARTIDVRDAALIAILRGGGLRRNEVVNLELKDFDSSTGALEVHKAKRGAYRRVYLPTGACAIVEQWLAIRGNAPGPLLCPIHRWGQVTLRPMTSDAVLRILKRRALQAGVDSFSAHDFRRTFCSDLLDAGVDIVTVQKLAGHTSPTVTAKYDRRGEETKRRAVQNLEIPFKKRD</sequence>
<keyword evidence="2" id="KW-0238">DNA-binding</keyword>
<accession>A0A951UAE5</accession>
<dbReference type="InterPro" id="IPR011010">
    <property type="entry name" value="DNA_brk_join_enz"/>
</dbReference>